<dbReference type="PANTHER" id="PTHR48412">
    <property type="entry name" value="ARM REPEAT SUPERFAMILY PROTEIN"/>
    <property type="match status" value="1"/>
</dbReference>
<comment type="similarity">
    <text evidence="1">Belongs to the RRP12 family.</text>
</comment>
<dbReference type="PANTHER" id="PTHR48412:SF1">
    <property type="entry name" value="ARM REPEAT SUPERFAMILY PROTEIN"/>
    <property type="match status" value="1"/>
</dbReference>
<feature type="domain" description="RRP12 HEAT" evidence="3">
    <location>
        <begin position="385"/>
        <end position="662"/>
    </location>
</feature>
<organism evidence="5 6">
    <name type="scientific">Momordica charantia</name>
    <name type="common">Bitter gourd</name>
    <name type="synonym">Balsam pear</name>
    <dbReference type="NCBI Taxonomy" id="3673"/>
    <lineage>
        <taxon>Eukaryota</taxon>
        <taxon>Viridiplantae</taxon>
        <taxon>Streptophyta</taxon>
        <taxon>Embryophyta</taxon>
        <taxon>Tracheophyta</taxon>
        <taxon>Spermatophyta</taxon>
        <taxon>Magnoliopsida</taxon>
        <taxon>eudicotyledons</taxon>
        <taxon>Gunneridae</taxon>
        <taxon>Pentapetalae</taxon>
        <taxon>rosids</taxon>
        <taxon>fabids</taxon>
        <taxon>Cucurbitales</taxon>
        <taxon>Cucurbitaceae</taxon>
        <taxon>Momordiceae</taxon>
        <taxon>Momordica</taxon>
    </lineage>
</organism>
<reference evidence="6" key="1">
    <citation type="submission" date="2025-08" db="UniProtKB">
        <authorList>
            <consortium name="RefSeq"/>
        </authorList>
    </citation>
    <scope>IDENTIFICATION</scope>
    <source>
        <strain evidence="6">OHB3-1</strain>
    </source>
</reference>
<evidence type="ECO:0000259" key="4">
    <source>
        <dbReference type="Pfam" id="PF25772"/>
    </source>
</evidence>
<gene>
    <name evidence="6" type="primary">LOC111023663</name>
</gene>
<dbReference type="InterPro" id="IPR057860">
    <property type="entry name" value="HEAT_RRP12_N"/>
</dbReference>
<evidence type="ECO:0000256" key="2">
    <source>
        <dbReference type="SAM" id="MobiDB-lite"/>
    </source>
</evidence>
<feature type="region of interest" description="Disordered" evidence="2">
    <location>
        <begin position="1"/>
        <end position="38"/>
    </location>
</feature>
<feature type="domain" description="RRP12 N-terminal HEAT" evidence="4">
    <location>
        <begin position="33"/>
        <end position="315"/>
    </location>
</feature>
<sequence>MKVNPERSNQFKTMSEEHKKKKKQKQQQPENDDTEPVAALSDASDICGQLMDRYAKSSAAQHRHLLASAVAMRSILQAESLPLTPAAYFAAAISAIDNASASESLDPTAVSALLSFLAITLPLVPPGGISAPNASEAVGVLVVLLGKKSLAVSSVRAAVKCLGVLLGFCNLDDWGSVQLGFEILLKFSVDRRPKVRRCAQDSLITVLNSLKHSATKKEASKLVFLLLKSCMPLAIKLSTSALVDGREEDNQSNGQHLDVLHILNVIILAIPLLSNKIRLKILKELIKLVNPQFSVVTGHSFKAIELILNSSKAEVIALEVENIIVSVGSYLSLGDKNPLDTVLSAITLLKCAMDAGGSSGGIRNLPVVCGYLAGLLTSDVSKSLHASGVLKELIQDHVDRECLIGKHPCLEDNQESIEVQAIKSTCAIFEEVLNSYDGDLGEHILDVISALFLKLGTTSFIFMKHILLKLADLMNIAGNISNIDNIQKCIGSAVTAMGPEKILTLVPISIDAGDLTVRNMWLVPILQSHVIGASLGYYLEHIVPLAKSFQQESCKVKKTTTRKNLQTCACNLWRLLPAFCRHPSDMHQSIGILTEFLITLLKEDSFMHEDIAVAIQVLVNQNTVVPNFSDVSVNSKKTASKNMKALASSSAELLQALAELFVDSVPTKRSHLKDAIVCLGSITDSRMTKKVFMSLLERFQFLNTKGEFEEPGGNADELAQNAEGSFGTRKVDLQRCVMLELASAIIKGADEDLIDLIYKFVKLSFQASYELGRHEAYQTLSRILEEHAWFASSRFSELADILIDLQSPVDTSSQRSRFACFHILLVHSLKISSEEENNRAFLMLNEIIVALKSAEEGSRKEAYDVLHCISCSLKDLSHTNSDAHEKFVTMMLGYLSGASPHVKSGAISALSVLVYEDADICISIPDLVPSLLSLLRGKAIEVIKAVLGFVKVLVSSSQAKHLQSIICDILVAVLPWSSVSRHHFRSKVTIILEILIRKCGYAATEGVTPEKYKCFIRTLWEKRHSKTSSKDAGDDDTDATVADSSSNRARGKQHDGVDSVPKSNVSGHHRKRKREKFSASFGRKTDDHTFTDDGGRSKMRKRATFSRNEKISTMDGLGDGRKANFTRHGAPRKGGNMGIGRGNKQQKERFGVNKTAGASRFNHKKSSSK</sequence>
<feature type="compositionally biased region" description="Polar residues" evidence="2">
    <location>
        <begin position="1"/>
        <end position="13"/>
    </location>
</feature>
<dbReference type="Gene3D" id="1.25.10.10">
    <property type="entry name" value="Leucine-rich Repeat Variant"/>
    <property type="match status" value="1"/>
</dbReference>
<proteinExistence type="inferred from homology"/>
<dbReference type="AlphaFoldDB" id="A0A6J1DUR8"/>
<protein>
    <submittedName>
        <fullName evidence="6">RRP12-like protein</fullName>
    </submittedName>
</protein>
<dbReference type="Pfam" id="PF08161">
    <property type="entry name" value="RRP12_HEAT"/>
    <property type="match status" value="1"/>
</dbReference>
<evidence type="ECO:0000313" key="5">
    <source>
        <dbReference type="Proteomes" id="UP000504603"/>
    </source>
</evidence>
<evidence type="ECO:0000259" key="3">
    <source>
        <dbReference type="Pfam" id="PF08161"/>
    </source>
</evidence>
<evidence type="ECO:0000313" key="6">
    <source>
        <dbReference type="RefSeq" id="XP_022156829.1"/>
    </source>
</evidence>
<feature type="compositionally biased region" description="Basic and acidic residues" evidence="2">
    <location>
        <begin position="1107"/>
        <end position="1122"/>
    </location>
</feature>
<name>A0A6J1DUR8_MOMCH</name>
<dbReference type="InterPro" id="IPR012978">
    <property type="entry name" value="HEAT_RRP12"/>
</dbReference>
<dbReference type="KEGG" id="mcha:111023663"/>
<dbReference type="GeneID" id="111023663"/>
<dbReference type="InterPro" id="IPR016024">
    <property type="entry name" value="ARM-type_fold"/>
</dbReference>
<dbReference type="RefSeq" id="XP_022156829.1">
    <property type="nucleotide sequence ID" value="XM_022301137.1"/>
</dbReference>
<dbReference type="Proteomes" id="UP000504603">
    <property type="component" value="Unplaced"/>
</dbReference>
<accession>A0A6J1DUR8</accession>
<evidence type="ECO:0000256" key="1">
    <source>
        <dbReference type="ARBA" id="ARBA00007690"/>
    </source>
</evidence>
<feature type="compositionally biased region" description="Basic and acidic residues" evidence="2">
    <location>
        <begin position="1083"/>
        <end position="1096"/>
    </location>
</feature>
<dbReference type="Pfam" id="PF25772">
    <property type="entry name" value="HEAT_RRP12_N"/>
    <property type="match status" value="1"/>
</dbReference>
<keyword evidence="5" id="KW-1185">Reference proteome</keyword>
<feature type="region of interest" description="Disordered" evidence="2">
    <location>
        <begin position="1026"/>
        <end position="1169"/>
    </location>
</feature>
<dbReference type="OrthoDB" id="2192888at2759"/>
<dbReference type="SUPFAM" id="SSF48371">
    <property type="entry name" value="ARM repeat"/>
    <property type="match status" value="1"/>
</dbReference>
<dbReference type="InterPro" id="IPR011989">
    <property type="entry name" value="ARM-like"/>
</dbReference>